<keyword evidence="5" id="KW-1185">Reference proteome</keyword>
<dbReference type="NCBIfam" id="TIGR00369">
    <property type="entry name" value="unchar_dom_1"/>
    <property type="match status" value="1"/>
</dbReference>
<comment type="caution">
    <text evidence="4">The sequence shown here is derived from an EMBL/GenBank/DDBJ whole genome shotgun (WGS) entry which is preliminary data.</text>
</comment>
<name>A0AAW9SGC2_9BACT</name>
<dbReference type="Proteomes" id="UP001403385">
    <property type="component" value="Unassembled WGS sequence"/>
</dbReference>
<dbReference type="EMBL" id="JBDKWZ010000013">
    <property type="protein sequence ID" value="MEN7550293.1"/>
    <property type="molecule type" value="Genomic_DNA"/>
</dbReference>
<sequence length="137" mass="14911">MIPNTVSLEALNQPGEHMGTHLGIEFTELGDNYLCARMPVDHRTKQPMGLLHGGASVVLAETLGSVGGNLLVAHENKYCVGVEVNANHLKSVKEGFVMGRAEAVHIGRKIQVWEIKITNEQGQLTCISRLTLAVMNR</sequence>
<evidence type="ECO:0000256" key="2">
    <source>
        <dbReference type="ARBA" id="ARBA00022801"/>
    </source>
</evidence>
<dbReference type="AlphaFoldDB" id="A0AAW9SGC2"/>
<dbReference type="InterPro" id="IPR029069">
    <property type="entry name" value="HotDog_dom_sf"/>
</dbReference>
<proteinExistence type="inferred from homology"/>
<evidence type="ECO:0000313" key="5">
    <source>
        <dbReference type="Proteomes" id="UP001403385"/>
    </source>
</evidence>
<feature type="domain" description="Thioesterase" evidence="3">
    <location>
        <begin position="48"/>
        <end position="126"/>
    </location>
</feature>
<dbReference type="CDD" id="cd03443">
    <property type="entry name" value="PaaI_thioesterase"/>
    <property type="match status" value="1"/>
</dbReference>
<dbReference type="InterPro" id="IPR006683">
    <property type="entry name" value="Thioestr_dom"/>
</dbReference>
<dbReference type="Gene3D" id="3.10.129.10">
    <property type="entry name" value="Hotdog Thioesterase"/>
    <property type="match status" value="1"/>
</dbReference>
<evidence type="ECO:0000313" key="4">
    <source>
        <dbReference type="EMBL" id="MEN7550293.1"/>
    </source>
</evidence>
<dbReference type="SUPFAM" id="SSF54637">
    <property type="entry name" value="Thioesterase/thiol ester dehydrase-isomerase"/>
    <property type="match status" value="1"/>
</dbReference>
<keyword evidence="2" id="KW-0378">Hydrolase</keyword>
<comment type="similarity">
    <text evidence="1">Belongs to the thioesterase PaaI family.</text>
</comment>
<dbReference type="Pfam" id="PF03061">
    <property type="entry name" value="4HBT"/>
    <property type="match status" value="1"/>
</dbReference>
<dbReference type="GO" id="GO:0005829">
    <property type="term" value="C:cytosol"/>
    <property type="evidence" value="ECO:0007669"/>
    <property type="project" value="TreeGrafter"/>
</dbReference>
<evidence type="ECO:0000256" key="1">
    <source>
        <dbReference type="ARBA" id="ARBA00008324"/>
    </source>
</evidence>
<evidence type="ECO:0000259" key="3">
    <source>
        <dbReference type="Pfam" id="PF03061"/>
    </source>
</evidence>
<dbReference type="RefSeq" id="WP_346823074.1">
    <property type="nucleotide sequence ID" value="NZ_JBDKWZ010000013.1"/>
</dbReference>
<dbReference type="GO" id="GO:0061522">
    <property type="term" value="F:1,4-dihydroxy-2-naphthoyl-CoA thioesterase activity"/>
    <property type="evidence" value="ECO:0007669"/>
    <property type="project" value="TreeGrafter"/>
</dbReference>
<dbReference type="PANTHER" id="PTHR43240:SF5">
    <property type="entry name" value="1,4-DIHYDROXY-2-NAPHTHOYL-COA THIOESTERASE 1"/>
    <property type="match status" value="1"/>
</dbReference>
<reference evidence="4 5" key="1">
    <citation type="submission" date="2024-04" db="EMBL/GenBank/DDBJ databases">
        <title>Novel genus in family Flammeovirgaceae.</title>
        <authorList>
            <person name="Nguyen T.H."/>
            <person name="Vuong T.Q."/>
            <person name="Le H."/>
            <person name="Kim S.-G."/>
        </authorList>
    </citation>
    <scope>NUCLEOTIDE SEQUENCE [LARGE SCALE GENOMIC DNA]</scope>
    <source>
        <strain evidence="4 5">JCM 23209</strain>
    </source>
</reference>
<organism evidence="4 5">
    <name type="scientific">Rapidithrix thailandica</name>
    <dbReference type="NCBI Taxonomy" id="413964"/>
    <lineage>
        <taxon>Bacteria</taxon>
        <taxon>Pseudomonadati</taxon>
        <taxon>Bacteroidota</taxon>
        <taxon>Cytophagia</taxon>
        <taxon>Cytophagales</taxon>
        <taxon>Flammeovirgaceae</taxon>
        <taxon>Rapidithrix</taxon>
    </lineage>
</organism>
<protein>
    <submittedName>
        <fullName evidence="4">Hotdog fold thioesterase</fullName>
    </submittedName>
</protein>
<dbReference type="PANTHER" id="PTHR43240">
    <property type="entry name" value="1,4-DIHYDROXY-2-NAPHTHOYL-COA THIOESTERASE 1"/>
    <property type="match status" value="1"/>
</dbReference>
<gene>
    <name evidence="4" type="ORF">AAG747_20405</name>
</gene>
<accession>A0AAW9SGC2</accession>
<dbReference type="InterPro" id="IPR003736">
    <property type="entry name" value="PAAI_dom"/>
</dbReference>